<feature type="transmembrane region" description="Helical" evidence="6">
    <location>
        <begin position="238"/>
        <end position="257"/>
    </location>
</feature>
<evidence type="ECO:0000256" key="5">
    <source>
        <dbReference type="ARBA" id="ARBA00023136"/>
    </source>
</evidence>
<feature type="transmembrane region" description="Helical" evidence="6">
    <location>
        <begin position="154"/>
        <end position="178"/>
    </location>
</feature>
<evidence type="ECO:0000313" key="8">
    <source>
        <dbReference type="Proteomes" id="UP000199022"/>
    </source>
</evidence>
<dbReference type="PANTHER" id="PTHR32196:SF69">
    <property type="entry name" value="BRANCHED-CHAIN AMINO ACID TRANSPORT SYSTEM, PERMEASE PROTEIN"/>
    <property type="match status" value="1"/>
</dbReference>
<feature type="transmembrane region" description="Helical" evidence="6">
    <location>
        <begin position="264"/>
        <end position="286"/>
    </location>
</feature>
<evidence type="ECO:0000256" key="2">
    <source>
        <dbReference type="ARBA" id="ARBA00022475"/>
    </source>
</evidence>
<dbReference type="GO" id="GO:0005886">
    <property type="term" value="C:plasma membrane"/>
    <property type="evidence" value="ECO:0007669"/>
    <property type="project" value="UniProtKB-SubCell"/>
</dbReference>
<comment type="subcellular location">
    <subcellularLocation>
        <location evidence="1">Cell membrane</location>
        <topology evidence="1">Multi-pass membrane protein</topology>
    </subcellularLocation>
</comment>
<dbReference type="AlphaFoldDB" id="A0A1I1U1V3"/>
<dbReference type="EMBL" id="FOMD01000005">
    <property type="protein sequence ID" value="SFD64846.1"/>
    <property type="molecule type" value="Genomic_DNA"/>
</dbReference>
<proteinExistence type="predicted"/>
<feature type="transmembrane region" description="Helical" evidence="6">
    <location>
        <begin position="208"/>
        <end position="226"/>
    </location>
</feature>
<evidence type="ECO:0000256" key="4">
    <source>
        <dbReference type="ARBA" id="ARBA00022989"/>
    </source>
</evidence>
<feature type="transmembrane region" description="Helical" evidence="6">
    <location>
        <begin position="292"/>
        <end position="312"/>
    </location>
</feature>
<dbReference type="STRING" id="1225127.SAMN05661030_3883"/>
<keyword evidence="4 6" id="KW-1133">Transmembrane helix</keyword>
<gene>
    <name evidence="7" type="ORF">SAMN05661030_3883</name>
</gene>
<feature type="transmembrane region" description="Helical" evidence="6">
    <location>
        <begin position="12"/>
        <end position="33"/>
    </location>
</feature>
<evidence type="ECO:0000256" key="6">
    <source>
        <dbReference type="SAM" id="Phobius"/>
    </source>
</evidence>
<feature type="transmembrane region" description="Helical" evidence="6">
    <location>
        <begin position="119"/>
        <end position="142"/>
    </location>
</feature>
<dbReference type="OrthoDB" id="9808136at2"/>
<name>A0A1I1U1V3_9ACTN</name>
<protein>
    <submittedName>
        <fullName evidence="7">Ribose transport system permease protein</fullName>
    </submittedName>
</protein>
<feature type="transmembrane region" description="Helical" evidence="6">
    <location>
        <begin position="45"/>
        <end position="69"/>
    </location>
</feature>
<sequence>MNRLADVSRTYGLQGAILALVIVAVLVVAPDFVGQPAAFSVLERLVPLGIITAGIAVTMIVGELDLSIASVAALSGATAILLSNSGLGLVPVLLVATAAGAAVGALQGWAVARLGISSLVLTVGTLILFRGATSLVTGGVPITPDDYGVSDQLLMRYGVLSPTSITALLVLVVLGVFLSRTRPGMALYAVGGGRNEAVAAGVPLRPTLVIAFAISGGCGALAGALSSLRSASATPDGFTNMLLLGVAAALVGGISLAGGRGGMVNVLLGVVITSTLAAGLSSVGFKAFVAELFTGVLLLAVIGADAAVRWISRRRYLAEQRRQLSGLSAIDLTAAEPEVSRR</sequence>
<dbReference type="RefSeq" id="WP_091563503.1">
    <property type="nucleotide sequence ID" value="NZ_BNAC01000001.1"/>
</dbReference>
<evidence type="ECO:0000256" key="1">
    <source>
        <dbReference type="ARBA" id="ARBA00004651"/>
    </source>
</evidence>
<dbReference type="InterPro" id="IPR001851">
    <property type="entry name" value="ABC_transp_permease"/>
</dbReference>
<dbReference type="Proteomes" id="UP000199022">
    <property type="component" value="Unassembled WGS sequence"/>
</dbReference>
<dbReference type="CDD" id="cd06579">
    <property type="entry name" value="TM_PBP1_transp_AraH_like"/>
    <property type="match status" value="1"/>
</dbReference>
<accession>A0A1I1U1V3</accession>
<dbReference type="Pfam" id="PF02653">
    <property type="entry name" value="BPD_transp_2"/>
    <property type="match status" value="1"/>
</dbReference>
<keyword evidence="3 6" id="KW-0812">Transmembrane</keyword>
<organism evidence="7 8">
    <name type="scientific">Klenkia taihuensis</name>
    <dbReference type="NCBI Taxonomy" id="1225127"/>
    <lineage>
        <taxon>Bacteria</taxon>
        <taxon>Bacillati</taxon>
        <taxon>Actinomycetota</taxon>
        <taxon>Actinomycetes</taxon>
        <taxon>Geodermatophilales</taxon>
        <taxon>Geodermatophilaceae</taxon>
        <taxon>Klenkia</taxon>
    </lineage>
</organism>
<dbReference type="PANTHER" id="PTHR32196">
    <property type="entry name" value="ABC TRANSPORTER PERMEASE PROTEIN YPHD-RELATED-RELATED"/>
    <property type="match status" value="1"/>
</dbReference>
<evidence type="ECO:0000256" key="3">
    <source>
        <dbReference type="ARBA" id="ARBA00022692"/>
    </source>
</evidence>
<evidence type="ECO:0000313" key="7">
    <source>
        <dbReference type="EMBL" id="SFD64846.1"/>
    </source>
</evidence>
<dbReference type="GO" id="GO:0022857">
    <property type="term" value="F:transmembrane transporter activity"/>
    <property type="evidence" value="ECO:0007669"/>
    <property type="project" value="InterPro"/>
</dbReference>
<keyword evidence="8" id="KW-1185">Reference proteome</keyword>
<keyword evidence="5 6" id="KW-0472">Membrane</keyword>
<keyword evidence="2" id="KW-1003">Cell membrane</keyword>
<reference evidence="8" key="1">
    <citation type="submission" date="2016-10" db="EMBL/GenBank/DDBJ databases">
        <authorList>
            <person name="Varghese N."/>
            <person name="Submissions S."/>
        </authorList>
    </citation>
    <scope>NUCLEOTIDE SEQUENCE [LARGE SCALE GENOMIC DNA]</scope>
    <source>
        <strain evidence="8">DSM 45962</strain>
    </source>
</reference>
<feature type="transmembrane region" description="Helical" evidence="6">
    <location>
        <begin position="89"/>
        <end position="112"/>
    </location>
</feature>